<dbReference type="CDD" id="cd04489">
    <property type="entry name" value="ExoVII_LU_OBF"/>
    <property type="match status" value="1"/>
</dbReference>
<evidence type="ECO:0000256" key="2">
    <source>
        <dbReference type="ARBA" id="ARBA00022722"/>
    </source>
</evidence>
<dbReference type="Pfam" id="PF13742">
    <property type="entry name" value="tRNA_anti_2"/>
    <property type="match status" value="1"/>
</dbReference>
<proteinExistence type="inferred from homology"/>
<dbReference type="GO" id="GO:0005737">
    <property type="term" value="C:cytoplasm"/>
    <property type="evidence" value="ECO:0007669"/>
    <property type="project" value="UniProtKB-SubCell"/>
</dbReference>
<keyword evidence="2 5" id="KW-0540">Nuclease</keyword>
<sequence length="456" mass="51728">MNMNMNNVADEAVYTVSEITRFIKDMMEGSLYDIRVKGEISGLKTNYSSGIYFDLKDEYAKLKCIIFRNDIRKIRFEIKEGLSVAVYGRINVYEPRGEYSFIISEIEPSGYGELYLLFEQLKEKLKSEGLFDESRKRKIPFLPETIGIVTSRSGAVLHDMIKIIRSRFKNVSIVFANASVQGKNSSAEIAYAIDLLNLYSRTQEKVDVIIVGRGGGSIEDLWAFNEETTARAIYNSEVPVISAVGHETDFTIADFVADRRASTPSNAAEMVVPVKLELIKQIKSLRGRVEQGIFNVILTKKDALSNLIKNRETASPKRFIQDKTLRLYDLADSLRKSIVSRIHLSKINFEHLNKRLLLRSPLSVFNERKSYITDLSGKLKKAMEIVILNYRNRLKTENKALSSLSPYNVLKRGYSIVFTDDKRVISSVLNVEENENIKITLSDGNLSAVVKGRDVK</sequence>
<comment type="subcellular location">
    <subcellularLocation>
        <location evidence="5 6">Cytoplasm</location>
    </subcellularLocation>
</comment>
<dbReference type="Pfam" id="PF02601">
    <property type="entry name" value="Exonuc_VII_L"/>
    <property type="match status" value="1"/>
</dbReference>
<dbReference type="GO" id="GO:0008855">
    <property type="term" value="F:exodeoxyribonuclease VII activity"/>
    <property type="evidence" value="ECO:0007669"/>
    <property type="project" value="UniProtKB-UniRule"/>
</dbReference>
<dbReference type="EMBL" id="SGBD01000005">
    <property type="protein sequence ID" value="RZD13934.1"/>
    <property type="molecule type" value="Genomic_DNA"/>
</dbReference>
<comment type="caution">
    <text evidence="9">The sequence shown here is derived from an EMBL/GenBank/DDBJ whole genome shotgun (WGS) entry which is preliminary data.</text>
</comment>
<feature type="domain" description="Exonuclease VII large subunit C-terminal" evidence="7">
    <location>
        <begin position="130"/>
        <end position="448"/>
    </location>
</feature>
<reference evidence="9 10" key="1">
    <citation type="submission" date="2019-01" db="EMBL/GenBank/DDBJ databases">
        <title>Insights into ecological role of a new deltaproteobacterial order Candidatus Sinidesulfobacterales (Sva0485) by metagenomics and metatranscriptomics.</title>
        <authorList>
            <person name="Tan S."/>
            <person name="Liu J."/>
            <person name="Fang Y."/>
            <person name="Hedlund B.P."/>
            <person name="Lian Z.H."/>
            <person name="Huang L.Y."/>
            <person name="Li J.T."/>
            <person name="Huang L.N."/>
            <person name="Li W.J."/>
            <person name="Jiang H.C."/>
            <person name="Dong H.L."/>
            <person name="Shu W.S."/>
        </authorList>
    </citation>
    <scope>NUCLEOTIDE SEQUENCE [LARGE SCALE GENOMIC DNA]</scope>
    <source>
        <strain evidence="9">AP3</strain>
    </source>
</reference>
<organism evidence="9 10">
    <name type="scientific">Candidatus Acidulodesulfobacterium ferriphilum</name>
    <dbReference type="NCBI Taxonomy" id="2597223"/>
    <lineage>
        <taxon>Bacteria</taxon>
        <taxon>Deltaproteobacteria</taxon>
        <taxon>Candidatus Acidulodesulfobacterales</taxon>
        <taxon>Candidatus Acidulodesulfobacterium</taxon>
    </lineage>
</organism>
<evidence type="ECO:0000313" key="9">
    <source>
        <dbReference type="EMBL" id="RZD13934.1"/>
    </source>
</evidence>
<dbReference type="InterPro" id="IPR025824">
    <property type="entry name" value="OB-fold_nuc-bd_dom"/>
</dbReference>
<dbReference type="EC" id="3.1.11.6" evidence="5"/>
<dbReference type="GO" id="GO:0006308">
    <property type="term" value="P:DNA catabolic process"/>
    <property type="evidence" value="ECO:0007669"/>
    <property type="project" value="UniProtKB-UniRule"/>
</dbReference>
<comment type="function">
    <text evidence="5">Bidirectionally degrades single-stranded DNA into large acid-insoluble oligonucleotides, which are then degraded further into small acid-soluble oligonucleotides.</text>
</comment>
<protein>
    <recommendedName>
        <fullName evidence="5">Exodeoxyribonuclease 7 large subunit</fullName>
        <ecNumber evidence="5">3.1.11.6</ecNumber>
    </recommendedName>
    <alternativeName>
        <fullName evidence="5">Exodeoxyribonuclease VII large subunit</fullName>
        <shortName evidence="5">Exonuclease VII large subunit</shortName>
    </alternativeName>
</protein>
<dbReference type="InterPro" id="IPR003753">
    <property type="entry name" value="Exonuc_VII_L"/>
</dbReference>
<keyword evidence="1 5" id="KW-0963">Cytoplasm</keyword>
<keyword evidence="3 5" id="KW-0378">Hydrolase</keyword>
<evidence type="ECO:0000313" key="10">
    <source>
        <dbReference type="Proteomes" id="UP000320813"/>
    </source>
</evidence>
<accession>A0A519B9N8</accession>
<dbReference type="AlphaFoldDB" id="A0A519B9N8"/>
<dbReference type="NCBIfam" id="TIGR00237">
    <property type="entry name" value="xseA"/>
    <property type="match status" value="1"/>
</dbReference>
<evidence type="ECO:0000256" key="6">
    <source>
        <dbReference type="RuleBase" id="RU004355"/>
    </source>
</evidence>
<dbReference type="PANTHER" id="PTHR30008">
    <property type="entry name" value="EXODEOXYRIBONUCLEASE 7 LARGE SUBUNIT"/>
    <property type="match status" value="1"/>
</dbReference>
<dbReference type="GO" id="GO:0003676">
    <property type="term" value="F:nucleic acid binding"/>
    <property type="evidence" value="ECO:0007669"/>
    <property type="project" value="InterPro"/>
</dbReference>
<name>A0A519B9N8_9DELT</name>
<evidence type="ECO:0000259" key="8">
    <source>
        <dbReference type="Pfam" id="PF13742"/>
    </source>
</evidence>
<dbReference type="GO" id="GO:0009318">
    <property type="term" value="C:exodeoxyribonuclease VII complex"/>
    <property type="evidence" value="ECO:0007669"/>
    <property type="project" value="UniProtKB-UniRule"/>
</dbReference>
<evidence type="ECO:0000259" key="7">
    <source>
        <dbReference type="Pfam" id="PF02601"/>
    </source>
</evidence>
<keyword evidence="4 5" id="KW-0269">Exonuclease</keyword>
<evidence type="ECO:0000256" key="5">
    <source>
        <dbReference type="HAMAP-Rule" id="MF_00378"/>
    </source>
</evidence>
<evidence type="ECO:0000256" key="1">
    <source>
        <dbReference type="ARBA" id="ARBA00022490"/>
    </source>
</evidence>
<comment type="catalytic activity">
    <reaction evidence="5 6">
        <text>Exonucleolytic cleavage in either 5'- to 3'- or 3'- to 5'-direction to yield nucleoside 5'-phosphates.</text>
        <dbReference type="EC" id="3.1.11.6"/>
    </reaction>
</comment>
<comment type="subunit">
    <text evidence="5">Heterooligomer composed of large and small subunits.</text>
</comment>
<feature type="domain" description="OB-fold nucleic acid binding" evidence="8">
    <location>
        <begin position="14"/>
        <end position="107"/>
    </location>
</feature>
<dbReference type="HAMAP" id="MF_00378">
    <property type="entry name" value="Exonuc_7_L"/>
    <property type="match status" value="1"/>
</dbReference>
<dbReference type="Proteomes" id="UP000320813">
    <property type="component" value="Unassembled WGS sequence"/>
</dbReference>
<dbReference type="InterPro" id="IPR020579">
    <property type="entry name" value="Exonuc_VII_lsu_C"/>
</dbReference>
<evidence type="ECO:0000256" key="3">
    <source>
        <dbReference type="ARBA" id="ARBA00022801"/>
    </source>
</evidence>
<evidence type="ECO:0000256" key="4">
    <source>
        <dbReference type="ARBA" id="ARBA00022839"/>
    </source>
</evidence>
<gene>
    <name evidence="5" type="primary">xseA</name>
    <name evidence="9" type="ORF">EVJ47_08365</name>
</gene>
<comment type="similarity">
    <text evidence="5 6">Belongs to the XseA family.</text>
</comment>
<dbReference type="PANTHER" id="PTHR30008:SF0">
    <property type="entry name" value="EXODEOXYRIBONUCLEASE 7 LARGE SUBUNIT"/>
    <property type="match status" value="1"/>
</dbReference>